<comment type="catalytic activity">
    <reaction evidence="7">
        <text>Endonucleolytic cleavage of RNA, removing 5'-extranucleotides from tRNA precursor.</text>
        <dbReference type="EC" id="3.1.26.5"/>
    </reaction>
</comment>
<dbReference type="AlphaFoldDB" id="A0A386HQ58"/>
<evidence type="ECO:0000256" key="7">
    <source>
        <dbReference type="HAMAP-Rule" id="MF_00227"/>
    </source>
</evidence>
<organism evidence="8 9">
    <name type="scientific">Arachidicoccus soli</name>
    <dbReference type="NCBI Taxonomy" id="2341117"/>
    <lineage>
        <taxon>Bacteria</taxon>
        <taxon>Pseudomonadati</taxon>
        <taxon>Bacteroidota</taxon>
        <taxon>Chitinophagia</taxon>
        <taxon>Chitinophagales</taxon>
        <taxon>Chitinophagaceae</taxon>
        <taxon>Arachidicoccus</taxon>
    </lineage>
</organism>
<evidence type="ECO:0000256" key="3">
    <source>
        <dbReference type="ARBA" id="ARBA00022722"/>
    </source>
</evidence>
<comment type="subunit">
    <text evidence="7">Consists of a catalytic RNA component (M1 or rnpB) and a protein subunit.</text>
</comment>
<gene>
    <name evidence="7" type="primary">rnpA</name>
    <name evidence="8" type="ORF">D6B99_09480</name>
</gene>
<dbReference type="InterPro" id="IPR020539">
    <property type="entry name" value="RNase_P_CS"/>
</dbReference>
<dbReference type="GO" id="GO:0004526">
    <property type="term" value="F:ribonuclease P activity"/>
    <property type="evidence" value="ECO:0007669"/>
    <property type="project" value="UniProtKB-UniRule"/>
</dbReference>
<dbReference type="EMBL" id="CP032489">
    <property type="protein sequence ID" value="AYD47799.1"/>
    <property type="molecule type" value="Genomic_DNA"/>
</dbReference>
<evidence type="ECO:0000256" key="2">
    <source>
        <dbReference type="ARBA" id="ARBA00022694"/>
    </source>
</evidence>
<keyword evidence="4 7" id="KW-0255">Endonuclease</keyword>
<comment type="similarity">
    <text evidence="7">Belongs to the RnpA family.</text>
</comment>
<dbReference type="InterPro" id="IPR020568">
    <property type="entry name" value="Ribosomal_Su5_D2-typ_SF"/>
</dbReference>
<dbReference type="Pfam" id="PF00825">
    <property type="entry name" value="Ribonuclease_P"/>
    <property type="match status" value="1"/>
</dbReference>
<evidence type="ECO:0000256" key="4">
    <source>
        <dbReference type="ARBA" id="ARBA00022759"/>
    </source>
</evidence>
<keyword evidence="2 7" id="KW-0819">tRNA processing</keyword>
<dbReference type="Proteomes" id="UP000266118">
    <property type="component" value="Chromosome"/>
</dbReference>
<keyword evidence="3 7" id="KW-0540">Nuclease</keyword>
<evidence type="ECO:0000256" key="1">
    <source>
        <dbReference type="ARBA" id="ARBA00002663"/>
    </source>
</evidence>
<evidence type="ECO:0000256" key="6">
    <source>
        <dbReference type="ARBA" id="ARBA00022884"/>
    </source>
</evidence>
<protein>
    <recommendedName>
        <fullName evidence="7">Ribonuclease P protein component</fullName>
        <shortName evidence="7">RNase P protein</shortName>
        <shortName evidence="7">RNaseP protein</shortName>
        <ecNumber evidence="7">3.1.26.5</ecNumber>
    </recommendedName>
    <alternativeName>
        <fullName evidence="7">Protein C5</fullName>
    </alternativeName>
</protein>
<dbReference type="GO" id="GO:0001682">
    <property type="term" value="P:tRNA 5'-leader removal"/>
    <property type="evidence" value="ECO:0007669"/>
    <property type="project" value="UniProtKB-UniRule"/>
</dbReference>
<name>A0A386HQ58_9BACT</name>
<proteinExistence type="inferred from homology"/>
<keyword evidence="9" id="KW-1185">Reference proteome</keyword>
<keyword evidence="6 7" id="KW-0694">RNA-binding</keyword>
<evidence type="ECO:0000256" key="5">
    <source>
        <dbReference type="ARBA" id="ARBA00022801"/>
    </source>
</evidence>
<dbReference type="SUPFAM" id="SSF54211">
    <property type="entry name" value="Ribosomal protein S5 domain 2-like"/>
    <property type="match status" value="1"/>
</dbReference>
<comment type="function">
    <text evidence="1 7">RNaseP catalyzes the removal of the 5'-leader sequence from pre-tRNA to produce the mature 5'-terminus. It can also cleave other RNA substrates such as 4.5S RNA. The protein component plays an auxiliary but essential role in vivo by binding to the 5'-leader sequence and broadening the substrate specificity of the ribozyme.</text>
</comment>
<dbReference type="EC" id="3.1.26.5" evidence="7"/>
<reference evidence="8 9" key="1">
    <citation type="submission" date="2018-09" db="EMBL/GenBank/DDBJ databases">
        <title>Arachidicoccus sp. nov., a bacterium isolated from soil.</title>
        <authorList>
            <person name="Weon H.-Y."/>
            <person name="Kwon S.-W."/>
            <person name="Lee S.A."/>
        </authorList>
    </citation>
    <scope>NUCLEOTIDE SEQUENCE [LARGE SCALE GENOMIC DNA]</scope>
    <source>
        <strain evidence="8 9">KIS59-12</strain>
    </source>
</reference>
<sequence>MSVMSQKNTYPRGEKLKSRKAINNLFLERKSFLVSPVRVYYSIRPADIGNVQAGFGSTKKYFKHAVKRNLIKRRMREAYRTQKQDLLAWAMTEHQQIDLFFLYGDNQIIDFAEIQSKIFTTLQKLIHQFDKQQKS</sequence>
<evidence type="ECO:0000313" key="9">
    <source>
        <dbReference type="Proteomes" id="UP000266118"/>
    </source>
</evidence>
<dbReference type="InterPro" id="IPR014721">
    <property type="entry name" value="Ribsml_uS5_D2-typ_fold_subgr"/>
</dbReference>
<dbReference type="HAMAP" id="MF_00227">
    <property type="entry name" value="RNase_P"/>
    <property type="match status" value="1"/>
</dbReference>
<dbReference type="OrthoDB" id="1524972at2"/>
<dbReference type="Gene3D" id="3.30.230.10">
    <property type="match status" value="1"/>
</dbReference>
<dbReference type="PROSITE" id="PS00648">
    <property type="entry name" value="RIBONUCLEASE_P"/>
    <property type="match status" value="1"/>
</dbReference>
<dbReference type="InterPro" id="IPR000100">
    <property type="entry name" value="RNase_P"/>
</dbReference>
<evidence type="ECO:0000313" key="8">
    <source>
        <dbReference type="EMBL" id="AYD47799.1"/>
    </source>
</evidence>
<accession>A0A386HQ58</accession>
<dbReference type="GO" id="GO:0000049">
    <property type="term" value="F:tRNA binding"/>
    <property type="evidence" value="ECO:0007669"/>
    <property type="project" value="UniProtKB-UniRule"/>
</dbReference>
<keyword evidence="5 7" id="KW-0378">Hydrolase</keyword>
<dbReference type="KEGG" id="ark:D6B99_09480"/>